<proteinExistence type="predicted"/>
<feature type="region of interest" description="Disordered" evidence="1">
    <location>
        <begin position="296"/>
        <end position="315"/>
    </location>
</feature>
<dbReference type="InterPro" id="IPR029044">
    <property type="entry name" value="Nucleotide-diphossugar_trans"/>
</dbReference>
<evidence type="ECO:0008006" key="4">
    <source>
        <dbReference type="Google" id="ProtNLM"/>
    </source>
</evidence>
<dbReference type="SUPFAM" id="SSF53448">
    <property type="entry name" value="Nucleotide-diphospho-sugar transferases"/>
    <property type="match status" value="1"/>
</dbReference>
<evidence type="ECO:0000256" key="1">
    <source>
        <dbReference type="SAM" id="MobiDB-lite"/>
    </source>
</evidence>
<name>A0ABT3TL07_9GAMM</name>
<reference evidence="2" key="1">
    <citation type="submission" date="2019-02" db="EMBL/GenBank/DDBJ databases">
        <authorList>
            <person name="Li S.-H."/>
        </authorList>
    </citation>
    <scope>NUCLEOTIDE SEQUENCE</scope>
    <source>
        <strain evidence="2">IMCC14734</strain>
    </source>
</reference>
<organism evidence="2 3">
    <name type="scientific">Candidatus Litorirhabdus singularis</name>
    <dbReference type="NCBI Taxonomy" id="2518993"/>
    <lineage>
        <taxon>Bacteria</taxon>
        <taxon>Pseudomonadati</taxon>
        <taxon>Pseudomonadota</taxon>
        <taxon>Gammaproteobacteria</taxon>
        <taxon>Cellvibrionales</taxon>
        <taxon>Halieaceae</taxon>
        <taxon>Candidatus Litorirhabdus</taxon>
    </lineage>
</organism>
<keyword evidence="3" id="KW-1185">Reference proteome</keyword>
<sequence>MTHCVFIQTNHKQMTGALVAQHALRRYSQNNDKFDVRIIDTRDYPMFAAHEGEEYLRDGVKREWLNEDLQSFTPTRFMPPKLMNYEGRAIVIDPDIFAATDIWELLNRDMQGKAIMCRMRSGPKGLVDRCFASSVMLLDCAQLKHWDAEAKFNAMFDFTQDYQPWICLKEEPRESIEYFEPEWNDFDKFTTATKMLHTTRRKTQPWKTGLRTDWRPAETFRLFPPVAWVMRARRHLFGEYAFLGNYKAHPDKNQEWFFFALLKECLQEGTISEEFLRSEMAANHVRHDAFDVLANTPALPPGPTHPLAQATNRAA</sequence>
<comment type="caution">
    <text evidence="2">The sequence shown here is derived from an EMBL/GenBank/DDBJ whole genome shotgun (WGS) entry which is preliminary data.</text>
</comment>
<evidence type="ECO:0000313" key="3">
    <source>
        <dbReference type="Proteomes" id="UP001143362"/>
    </source>
</evidence>
<dbReference type="Proteomes" id="UP001143362">
    <property type="component" value="Unassembled WGS sequence"/>
</dbReference>
<gene>
    <name evidence="2" type="ORF">EYC98_16300</name>
</gene>
<protein>
    <recommendedName>
        <fullName evidence="4">Glycosyltransferase family 2 protein</fullName>
    </recommendedName>
</protein>
<dbReference type="Gene3D" id="3.90.550.10">
    <property type="entry name" value="Spore Coat Polysaccharide Biosynthesis Protein SpsA, Chain A"/>
    <property type="match status" value="1"/>
</dbReference>
<dbReference type="RefSeq" id="WP_279246449.1">
    <property type="nucleotide sequence ID" value="NZ_SHNN01000003.1"/>
</dbReference>
<dbReference type="EMBL" id="SHNN01000003">
    <property type="protein sequence ID" value="MCX2982426.1"/>
    <property type="molecule type" value="Genomic_DNA"/>
</dbReference>
<accession>A0ABT3TL07</accession>
<evidence type="ECO:0000313" key="2">
    <source>
        <dbReference type="EMBL" id="MCX2982426.1"/>
    </source>
</evidence>